<dbReference type="Proteomes" id="UP001296993">
    <property type="component" value="Unassembled WGS sequence"/>
</dbReference>
<keyword evidence="2" id="KW-1185">Reference proteome</keyword>
<dbReference type="Pfam" id="PF13830">
    <property type="entry name" value="DUF4192"/>
    <property type="match status" value="1"/>
</dbReference>
<reference evidence="1 2" key="1">
    <citation type="submission" date="2021-03" db="EMBL/GenBank/DDBJ databases">
        <title>Sequencing the genomes of 1000 actinobacteria strains.</title>
        <authorList>
            <person name="Klenk H.-P."/>
        </authorList>
    </citation>
    <scope>NUCLEOTIDE SEQUENCE [LARGE SCALE GENOMIC DNA]</scope>
    <source>
        <strain evidence="1 2">DSM 15797</strain>
    </source>
</reference>
<evidence type="ECO:0000313" key="2">
    <source>
        <dbReference type="Proteomes" id="UP001296993"/>
    </source>
</evidence>
<sequence length="385" mass="42240">MTTSPSASNFSLASPDEVLAYIPHALGFYPRNSVVLLIMQKAGLAATLRVDLPAGHHEPSNERIWVRQLVSLVHKVPQADAVFVAFYTEQSPENAADWPPRHKLLQELVAALMRGGIQVRDGWHVGSERWHSYFCRSEECCPAEGFALPDLALTETHLRMVVAGSAPEEQLWDGGGVADWPNKDAVRVQVSEMLEGFSGSASRVRFIDGWARLLDADPAVAEQGMRGTDSVCGALLASLHDKMIRDLLPYLAGRGEERALQAFREVGGDAGIGEAAQDFSDFLLGAAGTQPDWERMDRLWFICRDLLGVAAGQDHAALLCLLGWLEWAKGRGSSALSLLKAALRTDPGYRLAQLLLRLLEAGEMPFWVADPDRAWHRKLDGRLSA</sequence>
<dbReference type="InterPro" id="IPR025447">
    <property type="entry name" value="DUF4192"/>
</dbReference>
<accession>A0ABS4XDR4</accession>
<evidence type="ECO:0008006" key="3">
    <source>
        <dbReference type="Google" id="ProtNLM"/>
    </source>
</evidence>
<dbReference type="RefSeq" id="WP_209997505.1">
    <property type="nucleotide sequence ID" value="NZ_BAAAJY010000002.1"/>
</dbReference>
<comment type="caution">
    <text evidence="1">The sequence shown here is derived from an EMBL/GenBank/DDBJ whole genome shotgun (WGS) entry which is preliminary data.</text>
</comment>
<gene>
    <name evidence="1" type="ORF">JOF47_002125</name>
</gene>
<organism evidence="1 2">
    <name type="scientific">Paeniglutamicibacter kerguelensis</name>
    <dbReference type="NCBI Taxonomy" id="254788"/>
    <lineage>
        <taxon>Bacteria</taxon>
        <taxon>Bacillati</taxon>
        <taxon>Actinomycetota</taxon>
        <taxon>Actinomycetes</taxon>
        <taxon>Micrococcales</taxon>
        <taxon>Micrococcaceae</taxon>
        <taxon>Paeniglutamicibacter</taxon>
    </lineage>
</organism>
<name>A0ABS4XDR4_9MICC</name>
<dbReference type="EMBL" id="JAGIOF010000001">
    <property type="protein sequence ID" value="MBP2386614.1"/>
    <property type="molecule type" value="Genomic_DNA"/>
</dbReference>
<proteinExistence type="predicted"/>
<evidence type="ECO:0000313" key="1">
    <source>
        <dbReference type="EMBL" id="MBP2386614.1"/>
    </source>
</evidence>
<protein>
    <recommendedName>
        <fullName evidence="3">DUF4192 domain-containing protein</fullName>
    </recommendedName>
</protein>